<evidence type="ECO:0000256" key="2">
    <source>
        <dbReference type="SAM" id="Coils"/>
    </source>
</evidence>
<dbReference type="Gene3D" id="1.25.40.90">
    <property type="match status" value="1"/>
</dbReference>
<dbReference type="GO" id="GO:0003723">
    <property type="term" value="F:RNA binding"/>
    <property type="evidence" value="ECO:0007669"/>
    <property type="project" value="UniProtKB-KW"/>
</dbReference>
<dbReference type="GeneID" id="19109118"/>
<feature type="region of interest" description="Disordered" evidence="3">
    <location>
        <begin position="267"/>
        <end position="308"/>
    </location>
</feature>
<dbReference type="STRING" id="717646.M2LFH8"/>
<feature type="domain" description="SURP motif" evidence="4">
    <location>
        <begin position="336"/>
        <end position="382"/>
    </location>
</feature>
<gene>
    <name evidence="6" type="ORF">BAUCODRAFT_151203</name>
</gene>
<dbReference type="InterPro" id="IPR051485">
    <property type="entry name" value="SR-CTD_assoc_factor"/>
</dbReference>
<evidence type="ECO:0000313" key="7">
    <source>
        <dbReference type="Proteomes" id="UP000011761"/>
    </source>
</evidence>
<dbReference type="PROSITE" id="PS51391">
    <property type="entry name" value="CID"/>
    <property type="match status" value="1"/>
</dbReference>
<feature type="domain" description="CID" evidence="5">
    <location>
        <begin position="471"/>
        <end position="672"/>
    </location>
</feature>
<dbReference type="Pfam" id="PF01805">
    <property type="entry name" value="Surp"/>
    <property type="match status" value="1"/>
</dbReference>
<dbReference type="RefSeq" id="XP_007680120.1">
    <property type="nucleotide sequence ID" value="XM_007681930.1"/>
</dbReference>
<dbReference type="PROSITE" id="PS50128">
    <property type="entry name" value="SURP"/>
    <property type="match status" value="1"/>
</dbReference>
<evidence type="ECO:0000256" key="3">
    <source>
        <dbReference type="SAM" id="MobiDB-lite"/>
    </source>
</evidence>
<dbReference type="GO" id="GO:0005634">
    <property type="term" value="C:nucleus"/>
    <property type="evidence" value="ECO:0007669"/>
    <property type="project" value="TreeGrafter"/>
</dbReference>
<dbReference type="EMBL" id="KB445561">
    <property type="protein sequence ID" value="EMC92797.1"/>
    <property type="molecule type" value="Genomic_DNA"/>
</dbReference>
<feature type="coiled-coil region" evidence="2">
    <location>
        <begin position="673"/>
        <end position="700"/>
    </location>
</feature>
<dbReference type="InterPro" id="IPR035967">
    <property type="entry name" value="SWAP/Surp_sf"/>
</dbReference>
<feature type="compositionally biased region" description="Basic and acidic residues" evidence="3">
    <location>
        <begin position="24"/>
        <end position="42"/>
    </location>
</feature>
<dbReference type="SMART" id="SM00582">
    <property type="entry name" value="RPR"/>
    <property type="match status" value="1"/>
</dbReference>
<sequence>MASEESLKEFPDVSNKLQAPKKLSTYEKERQAAEAKRQKAEEENAAALRAFQDSFADEEDDYPSSAPPSGPRGSGLGYGEHGRGHAPFPSGPRSGPRTSEWTSGMPPPSMKRKRALDEMREAQEARREQQSASYLRHRGREEQSPYRDREDRDDDREESSVPRQTVQLAQLPPDTTRERVDNLLKGYLEVHDVQFQPPAGPGLPAKRSLSALVQLARDTTTPQIDSAVSALRNKYLGCGFYLAISRHLSSAALHPSMTAAGVSISSEPFGAEKPKQQHARSTMRNAPPPQDHRGFAPPESYDSPARDWYDMPKQPEALVSVHTPIDIETVRAIHILVEKLATEPTPLRGMKLEALLMAKPEVQNDERFAFLYDSRSPAGIYYRYLLWGREDPTDRKKRAKGLERVHDDVIVEWSPPDGQLPFMDLASLADVVTDIDYVSSDEESDDEGAARRFNDNRDVVDPLEAKDKQHLTPLKRARLVHLLSRLPTSNARLRKGDIARITNFAINHAGTGAEEIVDILLLNITKPFSATLAAKYEDEDDVPDEEDEYEPDAELPSLGFGTPPQRDTGNKRDEDPSTSKLIALYAISDILSASSTAGARNAWKYRQLFEAGFKAQKTFVHLGRMEKDLGWGKMRAEQWKRKVGVVFGIWEGWSVFSSDVHQEFKKSFFEPPLTEEERRAEEEARKVEEKKAEEAKLTAKFKRVNHPGLAGNASPESVSLGGLRQPEWTGNSTLNEDPSDIAMSDAGQAPTENVTDKHTAEETHVAAFKATEGRPNGVGDSSAEDLAKPEPAAPNAPKPSRPKRMRAEDMFASDEEEA</sequence>
<keyword evidence="2" id="KW-0175">Coiled coil</keyword>
<proteinExistence type="predicted"/>
<protein>
    <recommendedName>
        <fullName evidence="8">CID domain-containing protein</fullName>
    </recommendedName>
</protein>
<feature type="compositionally biased region" description="Basic and acidic residues" evidence="3">
    <location>
        <begin position="1"/>
        <end position="11"/>
    </location>
</feature>
<evidence type="ECO:0000313" key="6">
    <source>
        <dbReference type="EMBL" id="EMC92797.1"/>
    </source>
</evidence>
<feature type="region of interest" description="Disordered" evidence="3">
    <location>
        <begin position="703"/>
        <end position="818"/>
    </location>
</feature>
<evidence type="ECO:0008006" key="8">
    <source>
        <dbReference type="Google" id="ProtNLM"/>
    </source>
</evidence>
<dbReference type="InterPro" id="IPR000061">
    <property type="entry name" value="Surp"/>
</dbReference>
<dbReference type="HOGENOM" id="CLU_007957_0_0_1"/>
<feature type="region of interest" description="Disordered" evidence="3">
    <location>
        <begin position="536"/>
        <end position="576"/>
    </location>
</feature>
<dbReference type="GO" id="GO:0006396">
    <property type="term" value="P:RNA processing"/>
    <property type="evidence" value="ECO:0007669"/>
    <property type="project" value="InterPro"/>
</dbReference>
<feature type="compositionally biased region" description="Basic and acidic residues" evidence="3">
    <location>
        <begin position="754"/>
        <end position="764"/>
    </location>
</feature>
<dbReference type="Proteomes" id="UP000011761">
    <property type="component" value="Unassembled WGS sequence"/>
</dbReference>
<evidence type="ECO:0000259" key="5">
    <source>
        <dbReference type="PROSITE" id="PS51391"/>
    </source>
</evidence>
<dbReference type="OMA" id="VWYRWKL"/>
<dbReference type="InterPro" id="IPR006569">
    <property type="entry name" value="CID_dom"/>
</dbReference>
<dbReference type="PANTHER" id="PTHR23140:SF0">
    <property type="entry name" value="U2 SNRNP-ASSOCIATED SURP MOTIF-CONTAINING PROTEIN"/>
    <property type="match status" value="1"/>
</dbReference>
<dbReference type="OrthoDB" id="377209at2759"/>
<keyword evidence="7" id="KW-1185">Reference proteome</keyword>
<keyword evidence="1" id="KW-0694">RNA-binding</keyword>
<dbReference type="Gene3D" id="1.10.10.790">
    <property type="entry name" value="Surp module"/>
    <property type="match status" value="1"/>
</dbReference>
<dbReference type="SUPFAM" id="SSF109905">
    <property type="entry name" value="Surp module (SWAP domain)"/>
    <property type="match status" value="1"/>
</dbReference>
<name>M2LFH8_BAUPA</name>
<accession>M2LFH8</accession>
<feature type="compositionally biased region" description="Basic and acidic residues" evidence="3">
    <location>
        <begin position="139"/>
        <end position="150"/>
    </location>
</feature>
<reference evidence="6 7" key="1">
    <citation type="journal article" date="2012" name="PLoS Pathog.">
        <title>Diverse lifestyles and strategies of plant pathogenesis encoded in the genomes of eighteen Dothideomycetes fungi.</title>
        <authorList>
            <person name="Ohm R.A."/>
            <person name="Feau N."/>
            <person name="Henrissat B."/>
            <person name="Schoch C.L."/>
            <person name="Horwitz B.A."/>
            <person name="Barry K.W."/>
            <person name="Condon B.J."/>
            <person name="Copeland A.C."/>
            <person name="Dhillon B."/>
            <person name="Glaser F."/>
            <person name="Hesse C.N."/>
            <person name="Kosti I."/>
            <person name="LaButti K."/>
            <person name="Lindquist E.A."/>
            <person name="Lucas S."/>
            <person name="Salamov A.A."/>
            <person name="Bradshaw R.E."/>
            <person name="Ciuffetti L."/>
            <person name="Hamelin R.C."/>
            <person name="Kema G.H.J."/>
            <person name="Lawrence C."/>
            <person name="Scott J.A."/>
            <person name="Spatafora J.W."/>
            <person name="Turgeon B.G."/>
            <person name="de Wit P.J.G.M."/>
            <person name="Zhong S."/>
            <person name="Goodwin S.B."/>
            <person name="Grigoriev I.V."/>
        </authorList>
    </citation>
    <scope>NUCLEOTIDE SEQUENCE [LARGE SCALE GENOMIC DNA]</scope>
    <source>
        <strain evidence="6 7">UAMH 10762</strain>
    </source>
</reference>
<evidence type="ECO:0000256" key="1">
    <source>
        <dbReference type="ARBA" id="ARBA00022884"/>
    </source>
</evidence>
<organism evidence="6 7">
    <name type="scientific">Baudoinia panamericana (strain UAMH 10762)</name>
    <name type="common">Angels' share fungus</name>
    <name type="synonym">Baudoinia compniacensis (strain UAMH 10762)</name>
    <dbReference type="NCBI Taxonomy" id="717646"/>
    <lineage>
        <taxon>Eukaryota</taxon>
        <taxon>Fungi</taxon>
        <taxon>Dikarya</taxon>
        <taxon>Ascomycota</taxon>
        <taxon>Pezizomycotina</taxon>
        <taxon>Dothideomycetes</taxon>
        <taxon>Dothideomycetidae</taxon>
        <taxon>Mycosphaerellales</taxon>
        <taxon>Teratosphaeriaceae</taxon>
        <taxon>Baudoinia</taxon>
    </lineage>
</organism>
<dbReference type="AlphaFoldDB" id="M2LFH8"/>
<dbReference type="InterPro" id="IPR008942">
    <property type="entry name" value="ENTH_VHS"/>
</dbReference>
<evidence type="ECO:0000259" key="4">
    <source>
        <dbReference type="PROSITE" id="PS50128"/>
    </source>
</evidence>
<dbReference type="PANTHER" id="PTHR23140">
    <property type="entry name" value="RNA PROCESSING PROTEIN LD23810P"/>
    <property type="match status" value="1"/>
</dbReference>
<feature type="region of interest" description="Disordered" evidence="3">
    <location>
        <begin position="1"/>
        <end position="177"/>
    </location>
</feature>
<dbReference type="KEGG" id="bcom:BAUCODRAFT_151203"/>
<dbReference type="eggNOG" id="KOG0151">
    <property type="taxonomic scope" value="Eukaryota"/>
</dbReference>
<feature type="compositionally biased region" description="Basic and acidic residues" evidence="3">
    <location>
        <begin position="115"/>
        <end position="129"/>
    </location>
</feature>
<feature type="compositionally biased region" description="Acidic residues" evidence="3">
    <location>
        <begin position="537"/>
        <end position="553"/>
    </location>
</feature>